<feature type="compositionally biased region" description="Basic residues" evidence="1">
    <location>
        <begin position="28"/>
        <end position="51"/>
    </location>
</feature>
<dbReference type="Proteomes" id="UP000298652">
    <property type="component" value="Chromosome 4"/>
</dbReference>
<dbReference type="AlphaFoldDB" id="A0A4U6V1M4"/>
<proteinExistence type="predicted"/>
<sequence length="159" mass="17598">MPITRCTLVSIPRSTAKQHAAGADGRDRRRGRRPPCLRLRRATRRGQRVSSKRPSSASAGSVSSPTQASAADSASFTENPLLAVRLQPRNAISFGLRPWCWKGLRWKFSSFFTSTHTDWEENDLSSGSTLQADIASCKYNFGSKDGGIKWRECPQARTV</sequence>
<gene>
    <name evidence="2" type="ORF">SEVIR_4G100400v2</name>
</gene>
<evidence type="ECO:0000313" key="3">
    <source>
        <dbReference type="Proteomes" id="UP000298652"/>
    </source>
</evidence>
<dbReference type="Gramene" id="TKW20609">
    <property type="protein sequence ID" value="TKW20609"/>
    <property type="gene ID" value="SEVIR_4G100400v2"/>
</dbReference>
<evidence type="ECO:0000256" key="1">
    <source>
        <dbReference type="SAM" id="MobiDB-lite"/>
    </source>
</evidence>
<accession>A0A4U6V1M4</accession>
<organism evidence="2 3">
    <name type="scientific">Setaria viridis</name>
    <name type="common">Green bristlegrass</name>
    <name type="synonym">Setaria italica subsp. viridis</name>
    <dbReference type="NCBI Taxonomy" id="4556"/>
    <lineage>
        <taxon>Eukaryota</taxon>
        <taxon>Viridiplantae</taxon>
        <taxon>Streptophyta</taxon>
        <taxon>Embryophyta</taxon>
        <taxon>Tracheophyta</taxon>
        <taxon>Spermatophyta</taxon>
        <taxon>Magnoliopsida</taxon>
        <taxon>Liliopsida</taxon>
        <taxon>Poales</taxon>
        <taxon>Poaceae</taxon>
        <taxon>PACMAD clade</taxon>
        <taxon>Panicoideae</taxon>
        <taxon>Panicodae</taxon>
        <taxon>Paniceae</taxon>
        <taxon>Cenchrinae</taxon>
        <taxon>Setaria</taxon>
    </lineage>
</organism>
<protein>
    <submittedName>
        <fullName evidence="2">Uncharacterized protein</fullName>
    </submittedName>
</protein>
<name>A0A4U6V1M4_SETVI</name>
<feature type="region of interest" description="Disordered" evidence="1">
    <location>
        <begin position="9"/>
        <end position="73"/>
    </location>
</feature>
<feature type="compositionally biased region" description="Low complexity" evidence="1">
    <location>
        <begin position="52"/>
        <end position="65"/>
    </location>
</feature>
<dbReference type="EMBL" id="CM016555">
    <property type="protein sequence ID" value="TKW20609.1"/>
    <property type="molecule type" value="Genomic_DNA"/>
</dbReference>
<keyword evidence="3" id="KW-1185">Reference proteome</keyword>
<reference evidence="2" key="1">
    <citation type="submission" date="2019-03" db="EMBL/GenBank/DDBJ databases">
        <title>WGS assembly of Setaria viridis.</title>
        <authorList>
            <person name="Huang P."/>
            <person name="Jenkins J."/>
            <person name="Grimwood J."/>
            <person name="Barry K."/>
            <person name="Healey A."/>
            <person name="Mamidi S."/>
            <person name="Sreedasyam A."/>
            <person name="Shu S."/>
            <person name="Feldman M."/>
            <person name="Wu J."/>
            <person name="Yu Y."/>
            <person name="Chen C."/>
            <person name="Johnson J."/>
            <person name="Rokhsar D."/>
            <person name="Baxter I."/>
            <person name="Schmutz J."/>
            <person name="Brutnell T."/>
            <person name="Kellogg E."/>
        </authorList>
    </citation>
    <scope>NUCLEOTIDE SEQUENCE [LARGE SCALE GENOMIC DNA]</scope>
</reference>
<evidence type="ECO:0000313" key="2">
    <source>
        <dbReference type="EMBL" id="TKW20609.1"/>
    </source>
</evidence>